<sequence>MQKTYKRAIFECIDYEDMKEIFRKNYADKYRLISYRLTRINEVSHRAILIMHQKKVK</sequence>
<dbReference type="EMBL" id="AP024085">
    <property type="protein sequence ID" value="BCL57418.1"/>
    <property type="molecule type" value="Genomic_DNA"/>
</dbReference>
<dbReference type="AlphaFoldDB" id="A0A7I8DXX3"/>
<accession>A0A7I8DXX3</accession>
<organism evidence="1 2">
    <name type="scientific">Faecalibacillus intestinalis</name>
    <dbReference type="NCBI Taxonomy" id="1982626"/>
    <lineage>
        <taxon>Bacteria</taxon>
        <taxon>Bacillati</taxon>
        <taxon>Bacillota</taxon>
        <taxon>Erysipelotrichia</taxon>
        <taxon>Erysipelotrichales</taxon>
        <taxon>Coprobacillaceae</taxon>
        <taxon>Faecalibacillus</taxon>
    </lineage>
</organism>
<evidence type="ECO:0000313" key="2">
    <source>
        <dbReference type="Proteomes" id="UP000593842"/>
    </source>
</evidence>
<dbReference type="Proteomes" id="UP000593842">
    <property type="component" value="Chromosome"/>
</dbReference>
<evidence type="ECO:0000313" key="1">
    <source>
        <dbReference type="EMBL" id="BCL57418.1"/>
    </source>
</evidence>
<dbReference type="KEGG" id="fit:Fi14EGH31_11300"/>
<gene>
    <name evidence="1" type="ORF">Fi14EGH31_11300</name>
</gene>
<proteinExistence type="predicted"/>
<name>A0A7I8DXX3_9FIRM</name>
<protein>
    <submittedName>
        <fullName evidence="1">Uncharacterized protein</fullName>
    </submittedName>
</protein>
<dbReference type="RefSeq" id="WP_256187150.1">
    <property type="nucleotide sequence ID" value="NZ_JANFYO010000010.1"/>
</dbReference>
<reference evidence="2" key="1">
    <citation type="submission" date="2020-09" db="EMBL/GenBank/DDBJ databases">
        <title>Complete genome sequencing of Faecalibacillus intestinalis strain 14EGH31.</title>
        <authorList>
            <person name="Sakamoto M."/>
            <person name="Murakami T."/>
            <person name="Mori H."/>
        </authorList>
    </citation>
    <scope>NUCLEOTIDE SEQUENCE [LARGE SCALE GENOMIC DNA]</scope>
    <source>
        <strain evidence="2">14EGH31</strain>
    </source>
</reference>